<evidence type="ECO:0000313" key="3">
    <source>
        <dbReference type="EMBL" id="SCC03456.1"/>
    </source>
</evidence>
<name>A0A1C4B9D4_9BACI</name>
<proteinExistence type="predicted"/>
<accession>A0A1C4B9D4</accession>
<keyword evidence="2" id="KW-0732">Signal</keyword>
<feature type="chain" id="PRO_5039713176" description="Lipoprotein" evidence="2">
    <location>
        <begin position="22"/>
        <end position="329"/>
    </location>
</feature>
<dbReference type="PROSITE" id="PS51257">
    <property type="entry name" value="PROKAR_LIPOPROTEIN"/>
    <property type="match status" value="1"/>
</dbReference>
<protein>
    <recommendedName>
        <fullName evidence="5">Lipoprotein</fullName>
    </recommendedName>
</protein>
<dbReference type="AlphaFoldDB" id="A0A1C4B9D4"/>
<evidence type="ECO:0008006" key="5">
    <source>
        <dbReference type="Google" id="ProtNLM"/>
    </source>
</evidence>
<dbReference type="EMBL" id="FMBE01000013">
    <property type="protein sequence ID" value="SCC03456.1"/>
    <property type="molecule type" value="Genomic_DNA"/>
</dbReference>
<gene>
    <name evidence="3" type="ORF">BC05F1_01189</name>
</gene>
<evidence type="ECO:0000313" key="4">
    <source>
        <dbReference type="Proteomes" id="UP000196052"/>
    </source>
</evidence>
<evidence type="ECO:0000256" key="2">
    <source>
        <dbReference type="SAM" id="SignalP"/>
    </source>
</evidence>
<evidence type="ECO:0000256" key="1">
    <source>
        <dbReference type="SAM" id="MobiDB-lite"/>
    </source>
</evidence>
<dbReference type="Proteomes" id="UP000196052">
    <property type="component" value="Unassembled WGS sequence"/>
</dbReference>
<dbReference type="RefSeq" id="WP_088121575.1">
    <property type="nucleotide sequence ID" value="NZ_FMBE01000013.1"/>
</dbReference>
<feature type="compositionally biased region" description="Basic and acidic residues" evidence="1">
    <location>
        <begin position="198"/>
        <end position="252"/>
    </location>
</feature>
<feature type="signal peptide" evidence="2">
    <location>
        <begin position="1"/>
        <end position="21"/>
    </location>
</feature>
<organism evidence="3 4">
    <name type="scientific">Bacillus wiedmannii</name>
    <dbReference type="NCBI Taxonomy" id="1890302"/>
    <lineage>
        <taxon>Bacteria</taxon>
        <taxon>Bacillati</taxon>
        <taxon>Bacillota</taxon>
        <taxon>Bacilli</taxon>
        <taxon>Bacillales</taxon>
        <taxon>Bacillaceae</taxon>
        <taxon>Bacillus</taxon>
        <taxon>Bacillus cereus group</taxon>
    </lineage>
</organism>
<feature type="region of interest" description="Disordered" evidence="1">
    <location>
        <begin position="177"/>
        <end position="252"/>
    </location>
</feature>
<reference evidence="4" key="1">
    <citation type="submission" date="2016-08" db="EMBL/GenBank/DDBJ databases">
        <authorList>
            <person name="Loux V."/>
            <person name="Rue O."/>
        </authorList>
    </citation>
    <scope>NUCLEOTIDE SEQUENCE [LARGE SCALE GENOMIC DNA]</scope>
    <source>
        <strain evidence="4">INRA Bc05-F1</strain>
    </source>
</reference>
<sequence>MKKLLMVIGLTFLMLAGCSNGNFDKAMDEGKTALTNKEYKNALSSFEKALDEKKDDSDAKMLVEQTKVMIEAVKLKEETKVEESIKSFEKVENMKNGNATLVKQAKEERTALLAILEQKKKYSEQLTKSEELISKKNYAEAKEILNKLVTETKDNKNLEEYNKKAVGLVTKMNEEEKTAKNEAAKAQKTNAVTNQKVATEKTQKTEAEKNQKVATEKNQKTETEKNQKVVTEKNQKTETEKNQKVEAEKNQKVETGKNQNAFTFEKAKEYIKNEYKEDYDYTLENTQVENGKKYYQIRVHTTYKIEGAGGPGFTGVYKVFEDGTIVEVY</sequence>